<accession>A0AAV2Q0R8</accession>
<protein>
    <recommendedName>
        <fullName evidence="1">Reverse transcriptase domain-containing protein</fullName>
    </recommendedName>
</protein>
<evidence type="ECO:0000313" key="3">
    <source>
        <dbReference type="Proteomes" id="UP001497623"/>
    </source>
</evidence>
<dbReference type="CDD" id="cd01650">
    <property type="entry name" value="RT_nLTR_like"/>
    <property type="match status" value="1"/>
</dbReference>
<dbReference type="PROSITE" id="PS50878">
    <property type="entry name" value="RT_POL"/>
    <property type="match status" value="1"/>
</dbReference>
<dbReference type="SUPFAM" id="SSF56672">
    <property type="entry name" value="DNA/RNA polymerases"/>
    <property type="match status" value="1"/>
</dbReference>
<dbReference type="AlphaFoldDB" id="A0AAV2Q0R8"/>
<evidence type="ECO:0000313" key="2">
    <source>
        <dbReference type="EMBL" id="CAL4068298.1"/>
    </source>
</evidence>
<keyword evidence="3" id="KW-1185">Reference proteome</keyword>
<organism evidence="2 3">
    <name type="scientific">Meganyctiphanes norvegica</name>
    <name type="common">Northern krill</name>
    <name type="synonym">Thysanopoda norvegica</name>
    <dbReference type="NCBI Taxonomy" id="48144"/>
    <lineage>
        <taxon>Eukaryota</taxon>
        <taxon>Metazoa</taxon>
        <taxon>Ecdysozoa</taxon>
        <taxon>Arthropoda</taxon>
        <taxon>Crustacea</taxon>
        <taxon>Multicrustacea</taxon>
        <taxon>Malacostraca</taxon>
        <taxon>Eumalacostraca</taxon>
        <taxon>Eucarida</taxon>
        <taxon>Euphausiacea</taxon>
        <taxon>Euphausiidae</taxon>
        <taxon>Meganyctiphanes</taxon>
    </lineage>
</organism>
<dbReference type="Proteomes" id="UP001497623">
    <property type="component" value="Unassembled WGS sequence"/>
</dbReference>
<dbReference type="InterPro" id="IPR000477">
    <property type="entry name" value="RT_dom"/>
</dbReference>
<dbReference type="GO" id="GO:0071897">
    <property type="term" value="P:DNA biosynthetic process"/>
    <property type="evidence" value="ECO:0007669"/>
    <property type="project" value="UniProtKB-ARBA"/>
</dbReference>
<feature type="domain" description="Reverse transcriptase" evidence="1">
    <location>
        <begin position="70"/>
        <end position="338"/>
    </location>
</feature>
<comment type="caution">
    <text evidence="2">The sequence shown here is derived from an EMBL/GenBank/DDBJ whole genome shotgun (WGS) entry which is preliminary data.</text>
</comment>
<dbReference type="InterPro" id="IPR043502">
    <property type="entry name" value="DNA/RNA_pol_sf"/>
</dbReference>
<dbReference type="EMBL" id="CAXKWB010003062">
    <property type="protein sequence ID" value="CAL4068298.1"/>
    <property type="molecule type" value="Genomic_DNA"/>
</dbReference>
<evidence type="ECO:0000259" key="1">
    <source>
        <dbReference type="PROSITE" id="PS50878"/>
    </source>
</evidence>
<dbReference type="Pfam" id="PF00078">
    <property type="entry name" value="RVT_1"/>
    <property type="match status" value="1"/>
</dbReference>
<gene>
    <name evidence="2" type="ORF">MNOR_LOCUS7100</name>
</gene>
<reference evidence="2 3" key="1">
    <citation type="submission" date="2024-05" db="EMBL/GenBank/DDBJ databases">
        <authorList>
            <person name="Wallberg A."/>
        </authorList>
    </citation>
    <scope>NUCLEOTIDE SEQUENCE [LARGE SCALE GENOMIC DNA]</scope>
</reference>
<dbReference type="PANTHER" id="PTHR33332">
    <property type="entry name" value="REVERSE TRANSCRIPTASE DOMAIN-CONTAINING PROTEIN"/>
    <property type="match status" value="1"/>
</dbReference>
<proteinExistence type="predicted"/>
<feature type="non-terminal residue" evidence="2">
    <location>
        <position position="1"/>
    </location>
</feature>
<name>A0AAV2Q0R8_MEGNR</name>
<sequence length="453" mass="51067">TTSHIFQTHYTNKGIIPKSHKISKVTEEFVYKELCKLNPTKSTGIDGIKPKFLKDGAEVIKGTITHIVNLSIETGTVPEELKSAIVKPLYKKNSRLEVGNYRPVSLLCIVSKILERAVFVQVQKYLNDNNILYEFQSGFRKSYSTDTCLINLMDHIRMLVSKGKYVGMVLLDLQKAFDTVDHEILCKKLEGMGIDFTEWFKSYLGGRQQVVVANETTSEPGIVSCGVPQGSILGPLLFLCYVNDMPISVKCKLLLYADDSALIVSGSDPQAIASLLSKELESCRQWLMDNKLSLHLGKTESILFGPKKKLNKVESFEVKCGNETIKHVKSVKYLGLQIDNDLSGKSIVNEIIKKANSRLTFLYRCREMLNFESRKTLCSALIQCQFDYSCSSWYPGIGKGLQDKLQVMQNKIIRFILNLDNRAHIGNRELAKTGFLKVPERVKQLKLGHVIKI</sequence>